<accession>A0ABY1AEJ7</accession>
<dbReference type="EMBL" id="FOCC01000018">
    <property type="protein sequence ID" value="SEM98910.1"/>
    <property type="molecule type" value="Genomic_DNA"/>
</dbReference>
<protein>
    <submittedName>
        <fullName evidence="1">Uncharacterized protein</fullName>
    </submittedName>
</protein>
<proteinExistence type="predicted"/>
<organism evidence="1 2">
    <name type="scientific">Ligilactobacillus ruminis</name>
    <dbReference type="NCBI Taxonomy" id="1623"/>
    <lineage>
        <taxon>Bacteria</taxon>
        <taxon>Bacillati</taxon>
        <taxon>Bacillota</taxon>
        <taxon>Bacilli</taxon>
        <taxon>Lactobacillales</taxon>
        <taxon>Lactobacillaceae</taxon>
        <taxon>Ligilactobacillus</taxon>
    </lineage>
</organism>
<comment type="caution">
    <text evidence="1">The sequence shown here is derived from an EMBL/GenBank/DDBJ whole genome shotgun (WGS) entry which is preliminary data.</text>
</comment>
<reference evidence="1 2" key="1">
    <citation type="submission" date="2016-10" db="EMBL/GenBank/DDBJ databases">
        <authorList>
            <person name="Varghese N."/>
            <person name="Submissions S."/>
        </authorList>
    </citation>
    <scope>NUCLEOTIDE SEQUENCE [LARGE SCALE GENOMIC DNA]</scope>
    <source>
        <strain evidence="1 2">WC1T17</strain>
    </source>
</reference>
<evidence type="ECO:0000313" key="1">
    <source>
        <dbReference type="EMBL" id="SEM98910.1"/>
    </source>
</evidence>
<sequence>MECQEERYDMRQNTEADRQKFAHDAKLLHQFNQAMPFSKEAKDILHELMGGKFS</sequence>
<gene>
    <name evidence="1" type="ORF">SAMN05216431_11822</name>
</gene>
<evidence type="ECO:0000313" key="2">
    <source>
        <dbReference type="Proteomes" id="UP000182089"/>
    </source>
</evidence>
<name>A0ABY1AEJ7_9LACO</name>
<dbReference type="Proteomes" id="UP000182089">
    <property type="component" value="Unassembled WGS sequence"/>
</dbReference>